<dbReference type="PROSITE" id="PS50222">
    <property type="entry name" value="EF_HAND_2"/>
    <property type="match status" value="3"/>
</dbReference>
<dbReference type="SMART" id="SM00054">
    <property type="entry name" value="EFh"/>
    <property type="match status" value="3"/>
</dbReference>
<dbReference type="AlphaFoldDB" id="A0AAW0Y1D2"/>
<proteinExistence type="predicted"/>
<gene>
    <name evidence="5" type="ORF">OTU49_000232</name>
</gene>
<dbReference type="InterPro" id="IPR051581">
    <property type="entry name" value="Ca-bind"/>
</dbReference>
<evidence type="ECO:0000256" key="1">
    <source>
        <dbReference type="ARBA" id="ARBA00022723"/>
    </source>
</evidence>
<dbReference type="Proteomes" id="UP001445076">
    <property type="component" value="Unassembled WGS sequence"/>
</dbReference>
<feature type="domain" description="EF-hand" evidence="4">
    <location>
        <begin position="35"/>
        <end position="70"/>
    </location>
</feature>
<dbReference type="CDD" id="cd00051">
    <property type="entry name" value="EFh"/>
    <property type="match status" value="1"/>
</dbReference>
<reference evidence="5 6" key="1">
    <citation type="journal article" date="2024" name="BMC Genomics">
        <title>Genome assembly of redclaw crayfish (Cherax quadricarinatus) provides insights into its immune adaptation and hypoxia tolerance.</title>
        <authorList>
            <person name="Liu Z."/>
            <person name="Zheng J."/>
            <person name="Li H."/>
            <person name="Fang K."/>
            <person name="Wang S."/>
            <person name="He J."/>
            <person name="Zhou D."/>
            <person name="Weng S."/>
            <person name="Chi M."/>
            <person name="Gu Z."/>
            <person name="He J."/>
            <person name="Li F."/>
            <person name="Wang M."/>
        </authorList>
    </citation>
    <scope>NUCLEOTIDE SEQUENCE [LARGE SCALE GENOMIC DNA]</scope>
    <source>
        <strain evidence="5">ZL_2023a</strain>
    </source>
</reference>
<dbReference type="PANTHER" id="PTHR34524:SF6">
    <property type="entry name" value="CALCYPHOSINE LIKE"/>
    <property type="match status" value="1"/>
</dbReference>
<dbReference type="Pfam" id="PF13499">
    <property type="entry name" value="EF-hand_7"/>
    <property type="match status" value="2"/>
</dbReference>
<sequence length="204" mass="22871">MSQEAKLKEAAKESLKQSTDPLEKLRNHCLTQGYAGILSLGKLFRRLDKDRSWTLSKDELSAGVSQFGLDLSEADINKLFSGFEKDGQSGINYEEFLDALRPEMSEPRKAAVMAVFKHLDKTGDGVVSIEDLKGVYSAKNHPKVKKGEITEEEVLKKFLGIFETNTSVDGKITKQEFLDYYSGLSKAIDEDEYFITVVNMSWGL</sequence>
<accession>A0AAW0Y1D2</accession>
<feature type="domain" description="EF-hand" evidence="4">
    <location>
        <begin position="107"/>
        <end position="142"/>
    </location>
</feature>
<keyword evidence="1" id="KW-0479">Metal-binding</keyword>
<evidence type="ECO:0000256" key="3">
    <source>
        <dbReference type="ARBA" id="ARBA00022837"/>
    </source>
</evidence>
<dbReference type="Gene3D" id="1.10.238.10">
    <property type="entry name" value="EF-hand"/>
    <property type="match status" value="2"/>
</dbReference>
<comment type="caution">
    <text evidence="5">The sequence shown here is derived from an EMBL/GenBank/DDBJ whole genome shotgun (WGS) entry which is preliminary data.</text>
</comment>
<evidence type="ECO:0000313" key="6">
    <source>
        <dbReference type="Proteomes" id="UP001445076"/>
    </source>
</evidence>
<organism evidence="5 6">
    <name type="scientific">Cherax quadricarinatus</name>
    <name type="common">Australian red claw crayfish</name>
    <dbReference type="NCBI Taxonomy" id="27406"/>
    <lineage>
        <taxon>Eukaryota</taxon>
        <taxon>Metazoa</taxon>
        <taxon>Ecdysozoa</taxon>
        <taxon>Arthropoda</taxon>
        <taxon>Crustacea</taxon>
        <taxon>Multicrustacea</taxon>
        <taxon>Malacostraca</taxon>
        <taxon>Eumalacostraca</taxon>
        <taxon>Eucarida</taxon>
        <taxon>Decapoda</taxon>
        <taxon>Pleocyemata</taxon>
        <taxon>Astacidea</taxon>
        <taxon>Parastacoidea</taxon>
        <taxon>Parastacidae</taxon>
        <taxon>Cherax</taxon>
    </lineage>
</organism>
<keyword evidence="2" id="KW-0677">Repeat</keyword>
<protein>
    <recommendedName>
        <fullName evidence="4">EF-hand domain-containing protein</fullName>
    </recommendedName>
</protein>
<evidence type="ECO:0000313" key="5">
    <source>
        <dbReference type="EMBL" id="KAK8745512.1"/>
    </source>
</evidence>
<dbReference type="InterPro" id="IPR002048">
    <property type="entry name" value="EF_hand_dom"/>
</dbReference>
<name>A0AAW0Y1D2_CHEQU</name>
<keyword evidence="6" id="KW-1185">Reference proteome</keyword>
<dbReference type="EMBL" id="JARKIK010000019">
    <property type="protein sequence ID" value="KAK8745512.1"/>
    <property type="molecule type" value="Genomic_DNA"/>
</dbReference>
<dbReference type="GO" id="GO:0005509">
    <property type="term" value="F:calcium ion binding"/>
    <property type="evidence" value="ECO:0007669"/>
    <property type="project" value="InterPro"/>
</dbReference>
<feature type="domain" description="EF-hand" evidence="4">
    <location>
        <begin position="71"/>
        <end position="106"/>
    </location>
</feature>
<dbReference type="InterPro" id="IPR011992">
    <property type="entry name" value="EF-hand-dom_pair"/>
</dbReference>
<keyword evidence="3" id="KW-0106">Calcium</keyword>
<dbReference type="SUPFAM" id="SSF47473">
    <property type="entry name" value="EF-hand"/>
    <property type="match status" value="1"/>
</dbReference>
<dbReference type="PANTHER" id="PTHR34524">
    <property type="entry name" value="CALCYPHOSIN"/>
    <property type="match status" value="1"/>
</dbReference>
<evidence type="ECO:0000256" key="2">
    <source>
        <dbReference type="ARBA" id="ARBA00022737"/>
    </source>
</evidence>
<evidence type="ECO:0000259" key="4">
    <source>
        <dbReference type="PROSITE" id="PS50222"/>
    </source>
</evidence>